<dbReference type="KEGG" id="vg:13165551"/>
<evidence type="ECO:0000313" key="2">
    <source>
        <dbReference type="EMBL" id="AFK66730.1"/>
    </source>
</evidence>
<evidence type="ECO:0000256" key="1">
    <source>
        <dbReference type="SAM" id="Phobius"/>
    </source>
</evidence>
<dbReference type="GeneID" id="13165551"/>
<dbReference type="EMBL" id="HQ317390">
    <property type="protein sequence ID" value="AFK66730.1"/>
    <property type="molecule type" value="Genomic_DNA"/>
</dbReference>
<keyword evidence="1" id="KW-1133">Transmembrane helix</keyword>
<name>I3UML5_9CAUD</name>
<accession>I3UML5</accession>
<keyword evidence="1" id="KW-0472">Membrane</keyword>
<keyword evidence="3" id="KW-1185">Reference proteome</keyword>
<protein>
    <submittedName>
        <fullName evidence="2">Uncharacterized protein</fullName>
    </submittedName>
</protein>
<keyword evidence="1" id="KW-0812">Transmembrane</keyword>
<gene>
    <name evidence="2" type="ORF">COPG_00134</name>
</gene>
<evidence type="ECO:0000313" key="3">
    <source>
        <dbReference type="Proteomes" id="UP000005266"/>
    </source>
</evidence>
<reference evidence="2 3" key="1">
    <citation type="journal article" date="2013" name="Extremophiles">
        <title>Genomic analysis of cold-active Colwelliaphage 9A and psychrophilic phage-host interactions.</title>
        <authorList>
            <person name="Colangelo-Lillis J.R."/>
            <person name="Deming J.W."/>
        </authorList>
    </citation>
    <scope>NUCLEOTIDE SEQUENCE [LARGE SCALE GENOMIC DNA]</scope>
    <source>
        <strain evidence="2">9A</strain>
    </source>
</reference>
<feature type="transmembrane region" description="Helical" evidence="1">
    <location>
        <begin position="32"/>
        <end position="56"/>
    </location>
</feature>
<dbReference type="RefSeq" id="YP_006489320.1">
    <property type="nucleotide sequence ID" value="NC_018088.1"/>
</dbReference>
<proteinExistence type="predicted"/>
<dbReference type="Proteomes" id="UP000005266">
    <property type="component" value="Segment"/>
</dbReference>
<sequence length="57" mass="6836">MKILHFVLYIITALIVVFFHKQLPIDLQIDQVIFNIDAIFLIVFLFLNKVCLFNWIK</sequence>
<feature type="transmembrane region" description="Helical" evidence="1">
    <location>
        <begin position="6"/>
        <end position="23"/>
    </location>
</feature>
<organism evidence="2 3">
    <name type="scientific">Colwellia phage 9A</name>
    <dbReference type="NCBI Taxonomy" id="765765"/>
    <lineage>
        <taxon>Viruses</taxon>
        <taxon>Duplodnaviria</taxon>
        <taxon>Heunggongvirae</taxon>
        <taxon>Uroviricota</taxon>
        <taxon>Caudoviricetes</taxon>
        <taxon>Franklinbayvirus</taxon>
        <taxon>Franklinbayvirus fv9A</taxon>
    </lineage>
</organism>